<evidence type="ECO:0000313" key="2">
    <source>
        <dbReference type="EMBL" id="KIL54048.1"/>
    </source>
</evidence>
<accession>A0A0C2WDF2</accession>
<dbReference type="Proteomes" id="UP000054549">
    <property type="component" value="Unassembled WGS sequence"/>
</dbReference>
<feature type="compositionally biased region" description="Basic and acidic residues" evidence="1">
    <location>
        <begin position="31"/>
        <end position="40"/>
    </location>
</feature>
<reference evidence="2 3" key="1">
    <citation type="submission" date="2014-04" db="EMBL/GenBank/DDBJ databases">
        <title>Evolutionary Origins and Diversification of the Mycorrhizal Mutualists.</title>
        <authorList>
            <consortium name="DOE Joint Genome Institute"/>
            <consortium name="Mycorrhizal Genomics Consortium"/>
            <person name="Kohler A."/>
            <person name="Kuo A."/>
            <person name="Nagy L.G."/>
            <person name="Floudas D."/>
            <person name="Copeland A."/>
            <person name="Barry K.W."/>
            <person name="Cichocki N."/>
            <person name="Veneault-Fourrey C."/>
            <person name="LaButti K."/>
            <person name="Lindquist E.A."/>
            <person name="Lipzen A."/>
            <person name="Lundell T."/>
            <person name="Morin E."/>
            <person name="Murat C."/>
            <person name="Riley R."/>
            <person name="Ohm R."/>
            <person name="Sun H."/>
            <person name="Tunlid A."/>
            <person name="Henrissat B."/>
            <person name="Grigoriev I.V."/>
            <person name="Hibbett D.S."/>
            <person name="Martin F."/>
        </authorList>
    </citation>
    <scope>NUCLEOTIDE SEQUENCE [LARGE SCALE GENOMIC DNA]</scope>
    <source>
        <strain evidence="2 3">Koide BX008</strain>
    </source>
</reference>
<keyword evidence="3" id="KW-1185">Reference proteome</keyword>
<dbReference type="InParanoid" id="A0A0C2WDF2"/>
<organism evidence="2 3">
    <name type="scientific">Amanita muscaria (strain Koide BX008)</name>
    <dbReference type="NCBI Taxonomy" id="946122"/>
    <lineage>
        <taxon>Eukaryota</taxon>
        <taxon>Fungi</taxon>
        <taxon>Dikarya</taxon>
        <taxon>Basidiomycota</taxon>
        <taxon>Agaricomycotina</taxon>
        <taxon>Agaricomycetes</taxon>
        <taxon>Agaricomycetidae</taxon>
        <taxon>Agaricales</taxon>
        <taxon>Pluteineae</taxon>
        <taxon>Amanitaceae</taxon>
        <taxon>Amanita</taxon>
    </lineage>
</organism>
<dbReference type="EMBL" id="KN818992">
    <property type="protein sequence ID" value="KIL54048.1"/>
    <property type="molecule type" value="Genomic_DNA"/>
</dbReference>
<proteinExistence type="predicted"/>
<dbReference type="HOGENOM" id="CLU_1767604_0_0_1"/>
<feature type="compositionally biased region" description="Polar residues" evidence="1">
    <location>
        <begin position="9"/>
        <end position="25"/>
    </location>
</feature>
<gene>
    <name evidence="2" type="ORF">M378DRAFT_19255</name>
</gene>
<feature type="compositionally biased region" description="Basic and acidic residues" evidence="1">
    <location>
        <begin position="54"/>
        <end position="68"/>
    </location>
</feature>
<evidence type="ECO:0000256" key="1">
    <source>
        <dbReference type="SAM" id="MobiDB-lite"/>
    </source>
</evidence>
<dbReference type="AlphaFoldDB" id="A0A0C2WDF2"/>
<evidence type="ECO:0000313" key="3">
    <source>
        <dbReference type="Proteomes" id="UP000054549"/>
    </source>
</evidence>
<protein>
    <submittedName>
        <fullName evidence="2">Uncharacterized protein</fullName>
    </submittedName>
</protein>
<name>A0A0C2WDF2_AMAMK</name>
<sequence>MFMRHAHSTHTSASNPPLKSTTCGSSHKREKSKEEADIQRKRPSTISQPQSVDRFIEQSREAGDEGDPRISINMPLPSQVPPFMNPGNGDAHSEARGGVDPDPEPNRGLNCRNRNSFHNIISRVVEPPNQQYVIYHNWWRRTRRALS</sequence>
<feature type="region of interest" description="Disordered" evidence="1">
    <location>
        <begin position="1"/>
        <end position="110"/>
    </location>
</feature>